<sequence>MKTQSTLYLVDDDEDDRLFLSEAVRKTVKNVVIIECKDGVEFLEKLGSEPQIAAPVLVLMDMNMPFMNGLETIKKLKSVPALQSIPVIFISTSSSPDLQSQAFEAGATDFLIKPSTSVGLNQIALNIENQFAAFL</sequence>
<dbReference type="PROSITE" id="PS50110">
    <property type="entry name" value="RESPONSE_REGULATORY"/>
    <property type="match status" value="1"/>
</dbReference>
<dbReference type="SUPFAM" id="SSF52172">
    <property type="entry name" value="CheY-like"/>
    <property type="match status" value="1"/>
</dbReference>
<accession>A0A3D8YEB9</accession>
<evidence type="ECO:0000313" key="4">
    <source>
        <dbReference type="Proteomes" id="UP000256373"/>
    </source>
</evidence>
<dbReference type="Proteomes" id="UP000256373">
    <property type="component" value="Unassembled WGS sequence"/>
</dbReference>
<gene>
    <name evidence="3" type="ORF">DSL64_08320</name>
</gene>
<dbReference type="OrthoDB" id="671006at2"/>
<organism evidence="3 4">
    <name type="scientific">Dyadobacter luteus</name>
    <dbReference type="NCBI Taxonomy" id="2259619"/>
    <lineage>
        <taxon>Bacteria</taxon>
        <taxon>Pseudomonadati</taxon>
        <taxon>Bacteroidota</taxon>
        <taxon>Cytophagia</taxon>
        <taxon>Cytophagales</taxon>
        <taxon>Spirosomataceae</taxon>
        <taxon>Dyadobacter</taxon>
    </lineage>
</organism>
<evidence type="ECO:0000256" key="1">
    <source>
        <dbReference type="PROSITE-ProRule" id="PRU00169"/>
    </source>
</evidence>
<protein>
    <submittedName>
        <fullName evidence="3">Response regulator</fullName>
    </submittedName>
</protein>
<dbReference type="RefSeq" id="WP_115830211.1">
    <property type="nucleotide sequence ID" value="NZ_QNUL01000004.1"/>
</dbReference>
<name>A0A3D8YEB9_9BACT</name>
<dbReference type="InterPro" id="IPR011006">
    <property type="entry name" value="CheY-like_superfamily"/>
</dbReference>
<evidence type="ECO:0000259" key="2">
    <source>
        <dbReference type="PROSITE" id="PS50110"/>
    </source>
</evidence>
<keyword evidence="1" id="KW-0597">Phosphoprotein</keyword>
<dbReference type="InterPro" id="IPR052893">
    <property type="entry name" value="TCS_response_regulator"/>
</dbReference>
<dbReference type="PANTHER" id="PTHR44520:SF2">
    <property type="entry name" value="RESPONSE REGULATOR RCP1"/>
    <property type="match status" value="1"/>
</dbReference>
<feature type="modified residue" description="4-aspartylphosphate" evidence="1">
    <location>
        <position position="61"/>
    </location>
</feature>
<feature type="domain" description="Response regulatory" evidence="2">
    <location>
        <begin position="6"/>
        <end position="128"/>
    </location>
</feature>
<dbReference type="InterPro" id="IPR001789">
    <property type="entry name" value="Sig_transdc_resp-reg_receiver"/>
</dbReference>
<evidence type="ECO:0000313" key="3">
    <source>
        <dbReference type="EMBL" id="REA62907.1"/>
    </source>
</evidence>
<keyword evidence="4" id="KW-1185">Reference proteome</keyword>
<dbReference type="Pfam" id="PF00072">
    <property type="entry name" value="Response_reg"/>
    <property type="match status" value="1"/>
</dbReference>
<dbReference type="SMART" id="SM00448">
    <property type="entry name" value="REC"/>
    <property type="match status" value="1"/>
</dbReference>
<comment type="caution">
    <text evidence="3">The sequence shown here is derived from an EMBL/GenBank/DDBJ whole genome shotgun (WGS) entry which is preliminary data.</text>
</comment>
<dbReference type="PANTHER" id="PTHR44520">
    <property type="entry name" value="RESPONSE REGULATOR RCP1-RELATED"/>
    <property type="match status" value="1"/>
</dbReference>
<dbReference type="AlphaFoldDB" id="A0A3D8YEB9"/>
<dbReference type="Gene3D" id="3.40.50.2300">
    <property type="match status" value="1"/>
</dbReference>
<dbReference type="GO" id="GO:0000160">
    <property type="term" value="P:phosphorelay signal transduction system"/>
    <property type="evidence" value="ECO:0007669"/>
    <property type="project" value="InterPro"/>
</dbReference>
<dbReference type="EMBL" id="QNUL01000004">
    <property type="protein sequence ID" value="REA62907.1"/>
    <property type="molecule type" value="Genomic_DNA"/>
</dbReference>
<proteinExistence type="predicted"/>
<reference evidence="3 4" key="1">
    <citation type="submission" date="2018-07" db="EMBL/GenBank/DDBJ databases">
        <title>Dyadobacter roseus sp. nov., isolated from rose rhizosphere soil.</title>
        <authorList>
            <person name="Chen L."/>
        </authorList>
    </citation>
    <scope>NUCLEOTIDE SEQUENCE [LARGE SCALE GENOMIC DNA]</scope>
    <source>
        <strain evidence="3 4">RS19</strain>
    </source>
</reference>